<dbReference type="InterPro" id="IPR000028">
    <property type="entry name" value="Chloroperoxidase"/>
</dbReference>
<dbReference type="InterPro" id="IPR036851">
    <property type="entry name" value="Chloroperoxidase-like_sf"/>
</dbReference>
<dbReference type="PROSITE" id="PS51405">
    <property type="entry name" value="HEME_HALOPEROXIDASE"/>
    <property type="match status" value="1"/>
</dbReference>
<feature type="non-terminal residue" evidence="2">
    <location>
        <position position="1"/>
    </location>
</feature>
<sequence>DDLADFVTYAASLFNRNLVTNFLSIGSKTPLARPDSPAPAIVGGLDTHAVFEGNDASTTGADAFFGDNHSFNETLLQEYPSLILFSNKFGARNYNVTRRRSAVAFAKTLYSIATNPQFSFVSPRYYTAYAESVFPTIFFVDGRVANCQFNTDGAPFISYNNISLLCDFFRYCRHLGRDDARAAVREVFAAHPIEPGANQGAINTFTLDPELTDFSDFCKLNTHFVNISVKGLYPKPTGVLLNNLNTNINFFFQPLATHGHTQVSPFGQS</sequence>
<evidence type="ECO:0000313" key="2">
    <source>
        <dbReference type="EMBL" id="KIJ38244.1"/>
    </source>
</evidence>
<dbReference type="Pfam" id="PF01328">
    <property type="entry name" value="Peroxidase_2"/>
    <property type="match status" value="1"/>
</dbReference>
<evidence type="ECO:0000259" key="1">
    <source>
        <dbReference type="PROSITE" id="PS51405"/>
    </source>
</evidence>
<dbReference type="Gene3D" id="1.10.489.10">
    <property type="entry name" value="Chloroperoxidase-like"/>
    <property type="match status" value="1"/>
</dbReference>
<name>A0A0C9UTP8_SPHS4</name>
<dbReference type="EMBL" id="KN837162">
    <property type="protein sequence ID" value="KIJ38244.1"/>
    <property type="molecule type" value="Genomic_DNA"/>
</dbReference>
<feature type="domain" description="Heme haloperoxidase family profile" evidence="1">
    <location>
        <begin position="1"/>
        <end position="213"/>
    </location>
</feature>
<dbReference type="GO" id="GO:0004601">
    <property type="term" value="F:peroxidase activity"/>
    <property type="evidence" value="ECO:0007669"/>
    <property type="project" value="InterPro"/>
</dbReference>
<organism evidence="2 3">
    <name type="scientific">Sphaerobolus stellatus (strain SS14)</name>
    <dbReference type="NCBI Taxonomy" id="990650"/>
    <lineage>
        <taxon>Eukaryota</taxon>
        <taxon>Fungi</taxon>
        <taxon>Dikarya</taxon>
        <taxon>Basidiomycota</taxon>
        <taxon>Agaricomycotina</taxon>
        <taxon>Agaricomycetes</taxon>
        <taxon>Phallomycetidae</taxon>
        <taxon>Geastrales</taxon>
        <taxon>Sphaerobolaceae</taxon>
        <taxon>Sphaerobolus</taxon>
    </lineage>
</organism>
<evidence type="ECO:0000313" key="3">
    <source>
        <dbReference type="Proteomes" id="UP000054279"/>
    </source>
</evidence>
<proteinExistence type="predicted"/>
<keyword evidence="3" id="KW-1185">Reference proteome</keyword>
<dbReference type="HOGENOM" id="CLU_029871_0_1_1"/>
<dbReference type="Proteomes" id="UP000054279">
    <property type="component" value="Unassembled WGS sequence"/>
</dbReference>
<accession>A0A0C9UTP8</accession>
<protein>
    <recommendedName>
        <fullName evidence="1">Heme haloperoxidase family profile domain-containing protein</fullName>
    </recommendedName>
</protein>
<gene>
    <name evidence="2" type="ORF">M422DRAFT_176867</name>
</gene>
<dbReference type="AlphaFoldDB" id="A0A0C9UTP8"/>
<reference evidence="2 3" key="1">
    <citation type="submission" date="2014-06" db="EMBL/GenBank/DDBJ databases">
        <title>Evolutionary Origins and Diversification of the Mycorrhizal Mutualists.</title>
        <authorList>
            <consortium name="DOE Joint Genome Institute"/>
            <consortium name="Mycorrhizal Genomics Consortium"/>
            <person name="Kohler A."/>
            <person name="Kuo A."/>
            <person name="Nagy L.G."/>
            <person name="Floudas D."/>
            <person name="Copeland A."/>
            <person name="Barry K.W."/>
            <person name="Cichocki N."/>
            <person name="Veneault-Fourrey C."/>
            <person name="LaButti K."/>
            <person name="Lindquist E.A."/>
            <person name="Lipzen A."/>
            <person name="Lundell T."/>
            <person name="Morin E."/>
            <person name="Murat C."/>
            <person name="Riley R."/>
            <person name="Ohm R."/>
            <person name="Sun H."/>
            <person name="Tunlid A."/>
            <person name="Henrissat B."/>
            <person name="Grigoriev I.V."/>
            <person name="Hibbett D.S."/>
            <person name="Martin F."/>
        </authorList>
    </citation>
    <scope>NUCLEOTIDE SEQUENCE [LARGE SCALE GENOMIC DNA]</scope>
    <source>
        <strain evidence="2 3">SS14</strain>
    </source>
</reference>
<dbReference type="OrthoDB" id="2542103at2759"/>